<protein>
    <submittedName>
        <fullName evidence="1">TraB/GumN family protein</fullName>
    </submittedName>
</protein>
<dbReference type="CDD" id="cd14789">
    <property type="entry name" value="Tiki"/>
    <property type="match status" value="1"/>
</dbReference>
<accession>A0ABT4VLW2</accession>
<proteinExistence type="predicted"/>
<reference evidence="1" key="1">
    <citation type="submission" date="2022-11" db="EMBL/GenBank/DDBJ databases">
        <title>Hoeflea poritis sp. nov., isolated from scleractinian coral Porites lutea.</title>
        <authorList>
            <person name="Zhang G."/>
            <person name="Wei Q."/>
            <person name="Cai L."/>
        </authorList>
    </citation>
    <scope>NUCLEOTIDE SEQUENCE</scope>
    <source>
        <strain evidence="1">E7-10</strain>
    </source>
</reference>
<dbReference type="InterPro" id="IPR047111">
    <property type="entry name" value="YbaP-like"/>
</dbReference>
<comment type="caution">
    <text evidence="1">The sequence shown here is derived from an EMBL/GenBank/DDBJ whole genome shotgun (WGS) entry which is preliminary data.</text>
</comment>
<dbReference type="RefSeq" id="WP_271089245.1">
    <property type="nucleotide sequence ID" value="NZ_JAPJZH010000005.1"/>
</dbReference>
<dbReference type="Proteomes" id="UP001148313">
    <property type="component" value="Unassembled WGS sequence"/>
</dbReference>
<name>A0ABT4VLW2_9HYPH</name>
<evidence type="ECO:0000313" key="2">
    <source>
        <dbReference type="Proteomes" id="UP001148313"/>
    </source>
</evidence>
<gene>
    <name evidence="1" type="ORF">OOZ53_09535</name>
</gene>
<keyword evidence="2" id="KW-1185">Reference proteome</keyword>
<sequence length="360" mass="39078">MTFISPPLERIQAVRINWGLAAAVVLHLIFLLSFVAALLLATQRANAQDVACRGENLVEIMARDNPDRLAEIRQKAAATPNGDSLLWRIEHAGAEPSWLYGTMHATDPRVLEMSDAARSAFDGAQTIVVESSEITNLEGAMASLMTDPSLTMLGAGETLQSLLEEADLAEVETVLKQRGVPITFVSRMQPWMVFSLISVPECELVRRGKGISFLDKKLADDALEQGKSLKGLETLKEQLSVLSGLPLDVQARLLVDTATLGDLLEDVTATMTELYLDGQVGMIMPLVEATTIETDTADTGAYAEFEKNLVLKRNHTMAERVLPILDEGNAFVAVGALHLPGEEGLVALLRDRGYTVTAVR</sequence>
<organism evidence="1 2">
    <name type="scientific">Hoeflea poritis</name>
    <dbReference type="NCBI Taxonomy" id="2993659"/>
    <lineage>
        <taxon>Bacteria</taxon>
        <taxon>Pseudomonadati</taxon>
        <taxon>Pseudomonadota</taxon>
        <taxon>Alphaproteobacteria</taxon>
        <taxon>Hyphomicrobiales</taxon>
        <taxon>Rhizobiaceae</taxon>
        <taxon>Hoeflea</taxon>
    </lineage>
</organism>
<dbReference type="EMBL" id="JAPJZH010000005">
    <property type="protein sequence ID" value="MDA4845589.1"/>
    <property type="molecule type" value="Genomic_DNA"/>
</dbReference>
<dbReference type="InterPro" id="IPR002816">
    <property type="entry name" value="TraB/PrgY/GumN_fam"/>
</dbReference>
<evidence type="ECO:0000313" key="1">
    <source>
        <dbReference type="EMBL" id="MDA4845589.1"/>
    </source>
</evidence>
<dbReference type="PANTHER" id="PTHR40590:SF1">
    <property type="entry name" value="CYTOPLASMIC PROTEIN"/>
    <property type="match status" value="1"/>
</dbReference>
<dbReference type="Pfam" id="PF01963">
    <property type="entry name" value="TraB_PrgY_gumN"/>
    <property type="match status" value="1"/>
</dbReference>
<dbReference type="PANTHER" id="PTHR40590">
    <property type="entry name" value="CYTOPLASMIC PROTEIN-RELATED"/>
    <property type="match status" value="1"/>
</dbReference>